<dbReference type="RefSeq" id="WP_163457099.1">
    <property type="nucleotide sequence ID" value="NZ_JAAGOH010000008.1"/>
</dbReference>
<dbReference type="GO" id="GO:0009055">
    <property type="term" value="F:electron transfer activity"/>
    <property type="evidence" value="ECO:0007669"/>
    <property type="project" value="InterPro"/>
</dbReference>
<evidence type="ECO:0000256" key="4">
    <source>
        <dbReference type="PROSITE-ProRule" id="PRU00433"/>
    </source>
</evidence>
<reference evidence="7 8" key="1">
    <citation type="submission" date="2020-02" db="EMBL/GenBank/DDBJ databases">
        <title>Ideonella bacterium strain TBM-1.</title>
        <authorList>
            <person name="Chen W.-M."/>
        </authorList>
    </citation>
    <scope>NUCLEOTIDE SEQUENCE [LARGE SCALE GENOMIC DNA]</scope>
    <source>
        <strain evidence="7 8">TBM-1</strain>
    </source>
</reference>
<dbReference type="AlphaFoldDB" id="A0A7C9TJS1"/>
<comment type="caution">
    <text evidence="7">The sequence shown here is derived from an EMBL/GenBank/DDBJ whole genome shotgun (WGS) entry which is preliminary data.</text>
</comment>
<sequence length="167" mass="16666">MGPRRWRGLSAGLGLAALCAGGGVPAAAQPALVPASPQALARGAEVFGGVCLACHGAQGQGTAGLAPALAGPLAPALASAEGRGYVLRVLLHGLSGRIVSQGQTFMGAMPAQSNFHDEDLAAVGAHLARLNGLEGAPFTATEVATARAERPAPTHKALRELRAKVMP</sequence>
<dbReference type="GO" id="GO:0046872">
    <property type="term" value="F:metal ion binding"/>
    <property type="evidence" value="ECO:0007669"/>
    <property type="project" value="UniProtKB-KW"/>
</dbReference>
<evidence type="ECO:0000259" key="6">
    <source>
        <dbReference type="PROSITE" id="PS51007"/>
    </source>
</evidence>
<dbReference type="SUPFAM" id="SSF46626">
    <property type="entry name" value="Cytochrome c"/>
    <property type="match status" value="1"/>
</dbReference>
<evidence type="ECO:0000256" key="3">
    <source>
        <dbReference type="ARBA" id="ARBA00023004"/>
    </source>
</evidence>
<feature type="signal peptide" evidence="5">
    <location>
        <begin position="1"/>
        <end position="28"/>
    </location>
</feature>
<proteinExistence type="predicted"/>
<evidence type="ECO:0000313" key="7">
    <source>
        <dbReference type="EMBL" id="NDY91244.1"/>
    </source>
</evidence>
<keyword evidence="5" id="KW-0732">Signal</keyword>
<feature type="domain" description="Cytochrome c" evidence="6">
    <location>
        <begin position="38"/>
        <end position="131"/>
    </location>
</feature>
<dbReference type="PROSITE" id="PS51007">
    <property type="entry name" value="CYTC"/>
    <property type="match status" value="1"/>
</dbReference>
<dbReference type="Proteomes" id="UP000484255">
    <property type="component" value="Unassembled WGS sequence"/>
</dbReference>
<dbReference type="PANTHER" id="PTHR35008:SF8">
    <property type="entry name" value="ALCOHOL DEHYDROGENASE CYTOCHROME C SUBUNIT"/>
    <property type="match status" value="1"/>
</dbReference>
<dbReference type="InterPro" id="IPR009056">
    <property type="entry name" value="Cyt_c-like_dom"/>
</dbReference>
<keyword evidence="8" id="KW-1185">Reference proteome</keyword>
<dbReference type="Gene3D" id="1.10.760.10">
    <property type="entry name" value="Cytochrome c-like domain"/>
    <property type="match status" value="1"/>
</dbReference>
<organism evidence="7 8">
    <name type="scientific">Ideonella livida</name>
    <dbReference type="NCBI Taxonomy" id="2707176"/>
    <lineage>
        <taxon>Bacteria</taxon>
        <taxon>Pseudomonadati</taxon>
        <taxon>Pseudomonadota</taxon>
        <taxon>Betaproteobacteria</taxon>
        <taxon>Burkholderiales</taxon>
        <taxon>Sphaerotilaceae</taxon>
        <taxon>Ideonella</taxon>
    </lineage>
</organism>
<evidence type="ECO:0000256" key="1">
    <source>
        <dbReference type="ARBA" id="ARBA00022617"/>
    </source>
</evidence>
<evidence type="ECO:0000256" key="5">
    <source>
        <dbReference type="SAM" id="SignalP"/>
    </source>
</evidence>
<dbReference type="PANTHER" id="PTHR35008">
    <property type="entry name" value="BLL4482 PROTEIN-RELATED"/>
    <property type="match status" value="1"/>
</dbReference>
<keyword evidence="3 4" id="KW-0408">Iron</keyword>
<dbReference type="EMBL" id="JAAGOH010000008">
    <property type="protein sequence ID" value="NDY91244.1"/>
    <property type="molecule type" value="Genomic_DNA"/>
</dbReference>
<accession>A0A7C9TJS1</accession>
<evidence type="ECO:0000256" key="2">
    <source>
        <dbReference type="ARBA" id="ARBA00022723"/>
    </source>
</evidence>
<keyword evidence="2 4" id="KW-0479">Metal-binding</keyword>
<dbReference type="InterPro" id="IPR036909">
    <property type="entry name" value="Cyt_c-like_dom_sf"/>
</dbReference>
<evidence type="ECO:0000313" key="8">
    <source>
        <dbReference type="Proteomes" id="UP000484255"/>
    </source>
</evidence>
<protein>
    <submittedName>
        <fullName evidence="7">Cytochrome c</fullName>
    </submittedName>
</protein>
<dbReference type="InterPro" id="IPR051459">
    <property type="entry name" value="Cytochrome_c-type_DH"/>
</dbReference>
<dbReference type="Pfam" id="PF00034">
    <property type="entry name" value="Cytochrom_C"/>
    <property type="match status" value="1"/>
</dbReference>
<gene>
    <name evidence="7" type="ORF">G3A44_08575</name>
</gene>
<dbReference type="GO" id="GO:0020037">
    <property type="term" value="F:heme binding"/>
    <property type="evidence" value="ECO:0007669"/>
    <property type="project" value="InterPro"/>
</dbReference>
<name>A0A7C9TJS1_9BURK</name>
<keyword evidence="1 4" id="KW-0349">Heme</keyword>
<feature type="chain" id="PRO_5028897709" evidence="5">
    <location>
        <begin position="29"/>
        <end position="167"/>
    </location>
</feature>